<sequence>MGDLADVAGPLAPLVLALLVLVALLVLYHRFTTPRFEARPLLNKAEQRVFAMLSRSVPRQFGKSARLFAQVSYGEFLSCKDKRAFWTINARRADFLITDAGFHPLCVIEYQGSGHYGYSRKSAKRAAHGDRMKRRALASAGVELVELAPKATPAQVDALLADAAARCGAMEGDGVTALRG</sequence>
<evidence type="ECO:0000313" key="3">
    <source>
        <dbReference type="EMBL" id="NYS23679.1"/>
    </source>
</evidence>
<dbReference type="Pfam" id="PF10881">
    <property type="entry name" value="DUF2726"/>
    <property type="match status" value="1"/>
</dbReference>
<feature type="domain" description="DUF2726" evidence="2">
    <location>
        <begin position="39"/>
        <end position="151"/>
    </location>
</feature>
<feature type="transmembrane region" description="Helical" evidence="1">
    <location>
        <begin position="12"/>
        <end position="31"/>
    </location>
</feature>
<comment type="caution">
    <text evidence="3">The sequence shown here is derived from an EMBL/GenBank/DDBJ whole genome shotgun (WGS) entry which is preliminary data.</text>
</comment>
<keyword evidence="1" id="KW-0472">Membrane</keyword>
<dbReference type="InterPro" id="IPR024402">
    <property type="entry name" value="DUF2726"/>
</dbReference>
<dbReference type="Proteomes" id="UP000529417">
    <property type="component" value="Unassembled WGS sequence"/>
</dbReference>
<keyword evidence="1" id="KW-1133">Transmembrane helix</keyword>
<dbReference type="RefSeq" id="WP_179904379.1">
    <property type="nucleotide sequence ID" value="NZ_JACBXS010000002.1"/>
</dbReference>
<dbReference type="EMBL" id="JACBXS010000002">
    <property type="protein sequence ID" value="NYS23679.1"/>
    <property type="molecule type" value="Genomic_DNA"/>
</dbReference>
<evidence type="ECO:0000313" key="4">
    <source>
        <dbReference type="Proteomes" id="UP000529417"/>
    </source>
</evidence>
<name>A0A7Z0HWL3_9RHOB</name>
<protein>
    <submittedName>
        <fullName evidence="3">DUF2726 domain-containing protein</fullName>
    </submittedName>
</protein>
<reference evidence="3 4" key="1">
    <citation type="journal article" date="2000" name="Arch. Microbiol.">
        <title>Rhodobaca bogoriensis gen. nov. and sp. nov., an alkaliphilic purple nonsulfur bacterium from African Rift Valley soda lakes.</title>
        <authorList>
            <person name="Milford A.D."/>
            <person name="Achenbach L.A."/>
            <person name="Jung D.O."/>
            <person name="Madigan M.T."/>
        </authorList>
    </citation>
    <scope>NUCLEOTIDE SEQUENCE [LARGE SCALE GENOMIC DNA]</scope>
    <source>
        <strain evidence="3 4">2376</strain>
    </source>
</reference>
<accession>A0A7Z0HWL3</accession>
<evidence type="ECO:0000256" key="1">
    <source>
        <dbReference type="SAM" id="Phobius"/>
    </source>
</evidence>
<proteinExistence type="predicted"/>
<dbReference type="AlphaFoldDB" id="A0A7Z0HWL3"/>
<keyword evidence="1" id="KW-0812">Transmembrane</keyword>
<organism evidence="3 4">
    <name type="scientific">Rhabdonatronobacter sediminivivens</name>
    <dbReference type="NCBI Taxonomy" id="2743469"/>
    <lineage>
        <taxon>Bacteria</taxon>
        <taxon>Pseudomonadati</taxon>
        <taxon>Pseudomonadota</taxon>
        <taxon>Alphaproteobacteria</taxon>
        <taxon>Rhodobacterales</taxon>
        <taxon>Paracoccaceae</taxon>
        <taxon>Rhabdonatronobacter</taxon>
    </lineage>
</organism>
<evidence type="ECO:0000259" key="2">
    <source>
        <dbReference type="Pfam" id="PF10881"/>
    </source>
</evidence>
<gene>
    <name evidence="3" type="ORF">HUK65_01645</name>
</gene>
<keyword evidence="4" id="KW-1185">Reference proteome</keyword>